<protein>
    <submittedName>
        <fullName evidence="1">Uncharacterized protein</fullName>
    </submittedName>
</protein>
<organism evidence="1">
    <name type="scientific">viral metagenome</name>
    <dbReference type="NCBI Taxonomy" id="1070528"/>
    <lineage>
        <taxon>unclassified sequences</taxon>
        <taxon>metagenomes</taxon>
        <taxon>organismal metagenomes</taxon>
    </lineage>
</organism>
<dbReference type="EMBL" id="MN738753">
    <property type="protein sequence ID" value="QHS83385.1"/>
    <property type="molecule type" value="Genomic_DNA"/>
</dbReference>
<proteinExistence type="predicted"/>
<accession>A0A6C0AVW5</accession>
<reference evidence="1" key="1">
    <citation type="journal article" date="2020" name="Nature">
        <title>Giant virus diversity and host interactions through global metagenomics.</title>
        <authorList>
            <person name="Schulz F."/>
            <person name="Roux S."/>
            <person name="Paez-Espino D."/>
            <person name="Jungbluth S."/>
            <person name="Walsh D.A."/>
            <person name="Denef V.J."/>
            <person name="McMahon K.D."/>
            <person name="Konstantinidis K.T."/>
            <person name="Eloe-Fadrosh E.A."/>
            <person name="Kyrpides N.C."/>
            <person name="Woyke T."/>
        </authorList>
    </citation>
    <scope>NUCLEOTIDE SEQUENCE</scope>
    <source>
        <strain evidence="1">GVMAG-S-ERX555943-30</strain>
    </source>
</reference>
<dbReference type="AlphaFoldDB" id="A0A6C0AVW5"/>
<evidence type="ECO:0000313" key="1">
    <source>
        <dbReference type="EMBL" id="QHS83385.1"/>
    </source>
</evidence>
<sequence>MFGTKPTYPQITKSIVYKLGIETTKKINERQDKLKSITWNDGESNLDTEYSKLSCECCILAWDEMKIKYPEYSEIEITCEIPDINITFTYPSGIKTKEKIELKSSKSKKMPGSTIKKLDINQTLIYCLRPSIVSDPYIVRCSQYHNAMGESDTDLFQDRTPRPFINFEKMSDTDNIVPFTGKDKDDWIEHYAKCALKRIEETTMCQKSWQDDMIKILKKEIINDYVRNTSEQQFQIDKISLQVENTNI</sequence>
<name>A0A6C0AVW5_9ZZZZ</name>